<dbReference type="PROSITE" id="PS51379">
    <property type="entry name" value="4FE4S_FER_2"/>
    <property type="match status" value="2"/>
</dbReference>
<dbReference type="RefSeq" id="WP_338600617.1">
    <property type="nucleotide sequence ID" value="NZ_AP028679.1"/>
</dbReference>
<evidence type="ECO:0000256" key="2">
    <source>
        <dbReference type="ARBA" id="ARBA00022723"/>
    </source>
</evidence>
<accession>A0AAU9F466</accession>
<dbReference type="InterPro" id="IPR017900">
    <property type="entry name" value="4Fe4S_Fe_S_CS"/>
</dbReference>
<dbReference type="PANTHER" id="PTHR32479">
    <property type="entry name" value="GLYCOLATE OXIDASE IRON-SULFUR SUBUNIT"/>
    <property type="match status" value="1"/>
</dbReference>
<dbReference type="KEGG" id="dmp:FAK_28130"/>
<dbReference type="GO" id="GO:0046872">
    <property type="term" value="F:metal ion binding"/>
    <property type="evidence" value="ECO:0007669"/>
    <property type="project" value="UniProtKB-UniRule"/>
</dbReference>
<evidence type="ECO:0000256" key="1">
    <source>
        <dbReference type="ARBA" id="ARBA00022485"/>
    </source>
</evidence>
<evidence type="ECO:0000259" key="7">
    <source>
        <dbReference type="PROSITE" id="PS51379"/>
    </source>
</evidence>
<dbReference type="Gene3D" id="1.10.1060.10">
    <property type="entry name" value="Alpha-helical ferredoxin"/>
    <property type="match status" value="1"/>
</dbReference>
<keyword evidence="5 6" id="KW-0411">Iron-sulfur</keyword>
<dbReference type="Pfam" id="PF02754">
    <property type="entry name" value="CCG"/>
    <property type="match status" value="2"/>
</dbReference>
<feature type="domain" description="4Fe-4S ferredoxin-type" evidence="7">
    <location>
        <begin position="62"/>
        <end position="92"/>
    </location>
</feature>
<comment type="function">
    <text evidence="6">Component of a complex that catalyzes the oxidation of glycolate to glyoxylate.</text>
</comment>
<keyword evidence="2 6" id="KW-0479">Metal-binding</keyword>
<dbReference type="InterPro" id="IPR012257">
    <property type="entry name" value="Glc_ox_4Fe-4S"/>
</dbReference>
<dbReference type="PIRSF" id="PIRSF000139">
    <property type="entry name" value="Glc_ox_4Fe-4S"/>
    <property type="match status" value="1"/>
</dbReference>
<dbReference type="SUPFAM" id="SSF46548">
    <property type="entry name" value="alpha-helical ferredoxin"/>
    <property type="match status" value="1"/>
</dbReference>
<dbReference type="InterPro" id="IPR017896">
    <property type="entry name" value="4Fe4S_Fe-S-bd"/>
</dbReference>
<dbReference type="InterPro" id="IPR009051">
    <property type="entry name" value="Helical_ferredxn"/>
</dbReference>
<proteinExistence type="predicted"/>
<feature type="domain" description="4Fe-4S ferredoxin-type" evidence="7">
    <location>
        <begin position="10"/>
        <end position="42"/>
    </location>
</feature>
<comment type="cofactor">
    <cofactor evidence="6">
        <name>[4Fe-4S] cluster</name>
        <dbReference type="ChEBI" id="CHEBI:49883"/>
    </cofactor>
    <text evidence="6">Binds 2 [4Fe-4S] clusters.</text>
</comment>
<evidence type="ECO:0000256" key="5">
    <source>
        <dbReference type="ARBA" id="ARBA00023014"/>
    </source>
</evidence>
<dbReference type="EC" id="1.1.99.14" evidence="6"/>
<gene>
    <name evidence="8" type="ORF">FAK_28130</name>
</gene>
<evidence type="ECO:0000256" key="4">
    <source>
        <dbReference type="ARBA" id="ARBA00023004"/>
    </source>
</evidence>
<keyword evidence="6" id="KW-0249">Electron transport</keyword>
<dbReference type="PANTHER" id="PTHR32479:SF20">
    <property type="entry name" value="GLYCOLATE OXIDASE IRON-SULFUR SUBUNIT"/>
    <property type="match status" value="1"/>
</dbReference>
<evidence type="ECO:0000313" key="9">
    <source>
        <dbReference type="Proteomes" id="UP001366166"/>
    </source>
</evidence>
<comment type="catalytic activity">
    <reaction evidence="6">
        <text>glycolate + A = glyoxylate + AH2</text>
        <dbReference type="Rhea" id="RHEA:21264"/>
        <dbReference type="ChEBI" id="CHEBI:13193"/>
        <dbReference type="ChEBI" id="CHEBI:17499"/>
        <dbReference type="ChEBI" id="CHEBI:29805"/>
        <dbReference type="ChEBI" id="CHEBI:36655"/>
        <dbReference type="EC" id="1.1.99.14"/>
    </reaction>
</comment>
<dbReference type="PROSITE" id="PS00198">
    <property type="entry name" value="4FE4S_FER_1"/>
    <property type="match status" value="1"/>
</dbReference>
<comment type="catalytic activity">
    <reaction evidence="6">
        <text>(R)-lactate + A = pyruvate + AH2</text>
        <dbReference type="Rhea" id="RHEA:15089"/>
        <dbReference type="ChEBI" id="CHEBI:13193"/>
        <dbReference type="ChEBI" id="CHEBI:15361"/>
        <dbReference type="ChEBI" id="CHEBI:16004"/>
        <dbReference type="ChEBI" id="CHEBI:17499"/>
    </reaction>
</comment>
<keyword evidence="3" id="KW-0677">Repeat</keyword>
<reference evidence="9" key="1">
    <citation type="journal article" date="2023" name="Arch. Microbiol.">
        <title>Desulfoferula mesophilus gen. nov. sp. nov., a mesophilic sulfate-reducing bacterium isolated from a brackish lake sediment.</title>
        <authorList>
            <person name="Watanabe T."/>
            <person name="Yabe T."/>
            <person name="Tsuji J.M."/>
            <person name="Fukui M."/>
        </authorList>
    </citation>
    <scope>NUCLEOTIDE SEQUENCE [LARGE SCALE GENOMIC DNA]</scope>
    <source>
        <strain evidence="9">12FAK</strain>
    </source>
</reference>
<dbReference type="Proteomes" id="UP001366166">
    <property type="component" value="Chromosome"/>
</dbReference>
<evidence type="ECO:0000313" key="8">
    <source>
        <dbReference type="EMBL" id="BEQ15747.1"/>
    </source>
</evidence>
<dbReference type="Pfam" id="PF13183">
    <property type="entry name" value="Fer4_8"/>
    <property type="match status" value="1"/>
</dbReference>
<protein>
    <recommendedName>
        <fullName evidence="6">Glycolate oxidase iron-sulfur subunit</fullName>
        <ecNumber evidence="6">1.1.99.14</ecNumber>
    </recommendedName>
</protein>
<sequence>MGSVTQLARLLAELDEQLITCMRCGFCQSVCPLYGETGREADVARGKLALLDGLAHEMLQDPHGVRERLERCLLCGSCAANCPSGVKVLDIFLKARAILSGYLGLPPAKQLLFRQVLARPALFNRLMSLAPRFENLLTRPVDSLLDTSCARFTSPLGQRHLKRLARVPLHRLEPPRSTPAGASGLRVAFFAGCLIDKLYPAAGRAALKALEHHGVGVEMPAEEACCGIPALSAGDMPTFNKLLGHNLARLDPGRFDYLVTACATCAGTIHQLWPLMCASLSPAAQERARALAAKTRDVSQFLVETDLVQGQAPAPDPQAQPLTYHDPCHLKKSLGVFREPRRLLAANPAWRLVEMTESDWCCGLGGSFSLEHYDLSQRIGKHKLEHIAASGAATVATGCPACMLQISDQLSQAGRRVAVKHYLEIYADTL</sequence>
<dbReference type="GO" id="GO:0051539">
    <property type="term" value="F:4 iron, 4 sulfur cluster binding"/>
    <property type="evidence" value="ECO:0007669"/>
    <property type="project" value="UniProtKB-UniRule"/>
</dbReference>
<keyword evidence="6" id="KW-0813">Transport</keyword>
<keyword evidence="4 6" id="KW-0408">Iron</keyword>
<keyword evidence="1 6" id="KW-0004">4Fe-4S</keyword>
<name>A0AAU9F466_9BACT</name>
<evidence type="ECO:0000256" key="3">
    <source>
        <dbReference type="ARBA" id="ARBA00022737"/>
    </source>
</evidence>
<dbReference type="GO" id="GO:0019154">
    <property type="term" value="F:glycolate dehydrogenase activity"/>
    <property type="evidence" value="ECO:0007669"/>
    <property type="project" value="UniProtKB-EC"/>
</dbReference>
<keyword evidence="9" id="KW-1185">Reference proteome</keyword>
<dbReference type="AlphaFoldDB" id="A0AAU9F466"/>
<dbReference type="EMBL" id="AP028679">
    <property type="protein sequence ID" value="BEQ15747.1"/>
    <property type="molecule type" value="Genomic_DNA"/>
</dbReference>
<organism evidence="8 9">
    <name type="scientific">Desulfoferula mesophila</name>
    <dbReference type="NCBI Taxonomy" id="3058419"/>
    <lineage>
        <taxon>Bacteria</taxon>
        <taxon>Pseudomonadati</taxon>
        <taxon>Thermodesulfobacteriota</taxon>
        <taxon>Desulfarculia</taxon>
        <taxon>Desulfarculales</taxon>
        <taxon>Desulfarculaceae</taxon>
        <taxon>Desulfoferula</taxon>
    </lineage>
</organism>
<dbReference type="InterPro" id="IPR004017">
    <property type="entry name" value="Cys_rich_dom"/>
</dbReference>
<evidence type="ECO:0000256" key="6">
    <source>
        <dbReference type="PIRNR" id="PIRNR000139"/>
    </source>
</evidence>